<dbReference type="EnsemblMetazoa" id="XM_014401545.2">
    <property type="protein sequence ID" value="XP_014257031.1"/>
    <property type="gene ID" value="LOC106670882"/>
</dbReference>
<dbReference type="SUPFAM" id="SSF53474">
    <property type="entry name" value="alpha/beta-Hydrolases"/>
    <property type="match status" value="1"/>
</dbReference>
<dbReference type="RefSeq" id="XP_014257031.1">
    <property type="nucleotide sequence ID" value="XM_014401545.2"/>
</dbReference>
<feature type="domain" description="Carboxylesterase type B" evidence="3">
    <location>
        <begin position="23"/>
        <end position="462"/>
    </location>
</feature>
<accession>A0A8I6S6I4</accession>
<evidence type="ECO:0000256" key="2">
    <source>
        <dbReference type="SAM" id="SignalP"/>
    </source>
</evidence>
<dbReference type="Pfam" id="PF00135">
    <property type="entry name" value="COesterase"/>
    <property type="match status" value="1"/>
</dbReference>
<sequence length="515" mass="59266">MHETLLLRLKIIWAVWSYLEVFGDMVGHRRTTASGQNYYMAFEGIRYAKPPVGENSFRDPVSFDYSGNLNRKVYCMDVDPKDGKVFGEEDCLCLNVYTPEPYVNKRMPVLIWIDGNLYPWVGGKINYEPKRLMDERMVFVTISYRIGPLGFASLENVNFRGNFGLKDQEMAIDWVIKYIPNFGGDPRKITLGGEGLGAAFVLHHINGVMKARIKRGIALSGSRFAPWAFGPKSWVTGRTIKIGDPFYCDYLNCFRRTKADGLVLESYKMRKEQLIDAKQRNAGILQRNMFLPFLPVVDGIVVKFNPWKDPGKVNFSLLLGLKKDEGVFMDEYVNRYNWTDAIVKSIFNSRVDYEGMTGKPFDRKDSTNREQLADLYKEEDSLKSKNLRNLAGDGWFVFPAMAEAKYHVGSLTGFMFDDKNSSDVFSFTQYNLPFLTYNCTKLDEECEQTASKMIRLISNFVLQRDLELKPYSEDKEVFDITQALLVPSGFQIIDTGISKRMKKWKSLHMLKLRTH</sequence>
<dbReference type="InterPro" id="IPR050309">
    <property type="entry name" value="Type-B_Carboxylest/Lipase"/>
</dbReference>
<keyword evidence="5" id="KW-1185">Reference proteome</keyword>
<dbReference type="OrthoDB" id="19653at2759"/>
<evidence type="ECO:0000259" key="3">
    <source>
        <dbReference type="Pfam" id="PF00135"/>
    </source>
</evidence>
<protein>
    <recommendedName>
        <fullName evidence="3">Carboxylesterase type B domain-containing protein</fullName>
    </recommendedName>
</protein>
<keyword evidence="2" id="KW-0732">Signal</keyword>
<dbReference type="PANTHER" id="PTHR11559">
    <property type="entry name" value="CARBOXYLESTERASE"/>
    <property type="match status" value="1"/>
</dbReference>
<proteinExistence type="predicted"/>
<dbReference type="InterPro" id="IPR002018">
    <property type="entry name" value="CarbesteraseB"/>
</dbReference>
<evidence type="ECO:0000313" key="5">
    <source>
        <dbReference type="Proteomes" id="UP000494040"/>
    </source>
</evidence>
<evidence type="ECO:0000313" key="4">
    <source>
        <dbReference type="EnsemblMetazoa" id="XP_014257031.1"/>
    </source>
</evidence>
<name>A0A8I6S6I4_CIMLE</name>
<dbReference type="AlphaFoldDB" id="A0A8I6S6I4"/>
<dbReference type="Proteomes" id="UP000494040">
    <property type="component" value="Unassembled WGS sequence"/>
</dbReference>
<organism evidence="4 5">
    <name type="scientific">Cimex lectularius</name>
    <name type="common">Bed bug</name>
    <name type="synonym">Acanthia lectularia</name>
    <dbReference type="NCBI Taxonomy" id="79782"/>
    <lineage>
        <taxon>Eukaryota</taxon>
        <taxon>Metazoa</taxon>
        <taxon>Ecdysozoa</taxon>
        <taxon>Arthropoda</taxon>
        <taxon>Hexapoda</taxon>
        <taxon>Insecta</taxon>
        <taxon>Pterygota</taxon>
        <taxon>Neoptera</taxon>
        <taxon>Paraneoptera</taxon>
        <taxon>Hemiptera</taxon>
        <taxon>Heteroptera</taxon>
        <taxon>Panheteroptera</taxon>
        <taxon>Cimicomorpha</taxon>
        <taxon>Cimicidae</taxon>
        <taxon>Cimex</taxon>
    </lineage>
</organism>
<reference evidence="4" key="1">
    <citation type="submission" date="2022-01" db="UniProtKB">
        <authorList>
            <consortium name="EnsemblMetazoa"/>
        </authorList>
    </citation>
    <scope>IDENTIFICATION</scope>
</reference>
<feature type="chain" id="PRO_5035196728" description="Carboxylesterase type B domain-containing protein" evidence="2">
    <location>
        <begin position="24"/>
        <end position="515"/>
    </location>
</feature>
<dbReference type="KEGG" id="clec:106670882"/>
<keyword evidence="1" id="KW-0325">Glycoprotein</keyword>
<dbReference type="InterPro" id="IPR029058">
    <property type="entry name" value="AB_hydrolase_fold"/>
</dbReference>
<dbReference type="GeneID" id="106670882"/>
<feature type="signal peptide" evidence="2">
    <location>
        <begin position="1"/>
        <end position="23"/>
    </location>
</feature>
<dbReference type="Gene3D" id="3.40.50.1820">
    <property type="entry name" value="alpha/beta hydrolase"/>
    <property type="match status" value="1"/>
</dbReference>
<evidence type="ECO:0000256" key="1">
    <source>
        <dbReference type="ARBA" id="ARBA00023180"/>
    </source>
</evidence>